<dbReference type="AlphaFoldDB" id="A0A0F9ADA5"/>
<evidence type="ECO:0000313" key="1">
    <source>
        <dbReference type="EMBL" id="KKL07564.1"/>
    </source>
</evidence>
<sequence>MNYKEIDGYELKSRADGTKWWEKQITMDRKKSDDLGITDPDTDPGKDIEFEVTISHDGGSYIGAMIEGPHGFESKIEEIDFDFMNITYDIALQQVVDAVETYLK</sequence>
<dbReference type="EMBL" id="LAZR01043240">
    <property type="protein sequence ID" value="KKL07564.1"/>
    <property type="molecule type" value="Genomic_DNA"/>
</dbReference>
<proteinExistence type="predicted"/>
<gene>
    <name evidence="1" type="ORF">LCGC14_2584740</name>
</gene>
<comment type="caution">
    <text evidence="1">The sequence shown here is derived from an EMBL/GenBank/DDBJ whole genome shotgun (WGS) entry which is preliminary data.</text>
</comment>
<accession>A0A0F9ADA5</accession>
<reference evidence="1" key="1">
    <citation type="journal article" date="2015" name="Nature">
        <title>Complex archaea that bridge the gap between prokaryotes and eukaryotes.</title>
        <authorList>
            <person name="Spang A."/>
            <person name="Saw J.H."/>
            <person name="Jorgensen S.L."/>
            <person name="Zaremba-Niedzwiedzka K."/>
            <person name="Martijn J."/>
            <person name="Lind A.E."/>
            <person name="van Eijk R."/>
            <person name="Schleper C."/>
            <person name="Guy L."/>
            <person name="Ettema T.J."/>
        </authorList>
    </citation>
    <scope>NUCLEOTIDE SEQUENCE</scope>
</reference>
<name>A0A0F9ADA5_9ZZZZ</name>
<organism evidence="1">
    <name type="scientific">marine sediment metagenome</name>
    <dbReference type="NCBI Taxonomy" id="412755"/>
    <lineage>
        <taxon>unclassified sequences</taxon>
        <taxon>metagenomes</taxon>
        <taxon>ecological metagenomes</taxon>
    </lineage>
</organism>
<protein>
    <submittedName>
        <fullName evidence="1">Uncharacterized protein</fullName>
    </submittedName>
</protein>